<organism evidence="1">
    <name type="scientific">Parabacteroides goldsteinii</name>
    <dbReference type="NCBI Taxonomy" id="328812"/>
    <lineage>
        <taxon>Bacteria</taxon>
        <taxon>Pseudomonadati</taxon>
        <taxon>Bacteroidota</taxon>
        <taxon>Bacteroidia</taxon>
        <taxon>Bacteroidales</taxon>
        <taxon>Tannerellaceae</taxon>
        <taxon>Parabacteroides</taxon>
    </lineage>
</organism>
<reference evidence="1" key="1">
    <citation type="journal article" date="2019" name="Nat. Med.">
        <title>A library of human gut bacterial isolates paired with longitudinal multiomics data enables mechanistic microbiome research.</title>
        <authorList>
            <person name="Poyet M."/>
            <person name="Groussin M."/>
            <person name="Gibbons S.M."/>
            <person name="Avila-Pacheco J."/>
            <person name="Jiang X."/>
            <person name="Kearney S.M."/>
            <person name="Perrotta A.R."/>
            <person name="Berdy B."/>
            <person name="Zhao S."/>
            <person name="Lieberman T.D."/>
            <person name="Swanson P.K."/>
            <person name="Smith M."/>
            <person name="Roesemann S."/>
            <person name="Alexander J.E."/>
            <person name="Rich S.A."/>
            <person name="Livny J."/>
            <person name="Vlamakis H."/>
            <person name="Clish C."/>
            <person name="Bullock K."/>
            <person name="Deik A."/>
            <person name="Scott J."/>
            <person name="Pierce K.A."/>
            <person name="Xavier R.J."/>
            <person name="Alm E.J."/>
        </authorList>
    </citation>
    <scope>NUCLEOTIDE SEQUENCE</scope>
    <source>
        <strain evidence="1">BIOML-A4</strain>
    </source>
</reference>
<protein>
    <submittedName>
        <fullName evidence="1">Uncharacterized protein</fullName>
    </submittedName>
</protein>
<dbReference type="RefSeq" id="WP_007654425.1">
    <property type="nucleotide sequence ID" value="NZ_CAJSYT010000001.1"/>
</dbReference>
<dbReference type="EMBL" id="WKLP01000022">
    <property type="protein sequence ID" value="MRY12790.1"/>
    <property type="molecule type" value="Genomic_DNA"/>
</dbReference>
<sequence>MIDDKIDVDVYPNKKGWNVVVSYWYYNRNKNKKRLSSSVTYTWFTDCLEIVEFLQRKQTKVFYSQVKALARQFGEKEKISYKK</sequence>
<name>A0A6G1ZFZ5_9BACT</name>
<evidence type="ECO:0000313" key="1">
    <source>
        <dbReference type="EMBL" id="MRY12790.1"/>
    </source>
</evidence>
<dbReference type="AlphaFoldDB" id="A0A6G1ZFZ5"/>
<accession>A0A6G1ZFZ5</accession>
<proteinExistence type="predicted"/>
<comment type="caution">
    <text evidence="1">The sequence shown here is derived from an EMBL/GenBank/DDBJ whole genome shotgun (WGS) entry which is preliminary data.</text>
</comment>
<gene>
    <name evidence="1" type="ORF">GKE01_15095</name>
</gene>